<sequence length="1325" mass="148213">MSSKHLSQDEIEYVVDVKTAKAQQAIHKLETQSASLRNENKQRLQQMIKLEASGKKETEQYKKLAASYKVTGKQIKELTSQIQEQTKSLDTNAMTMSQLRKQSKSLQKELDNVSQALNPKQYADLESRLQTVNARMAELKQNAKNFKELASSDEYNNFFFGQLAVKGIETAVGWFKSLTGTLSDTISKSVELAESADGITHAFKRLDRPELLDELRKATKGTVSDIELMKAAVKAKDFRIPLEDLGKYLSFAQLKAQQTGQSLDYMVDSIVTGLGRKSPQILDNLGLSAAEIGEKTKETGDFMKGVANIVEGQLAAAGETYISAADRAAQRTVRLQNAQKQLGDELLPIKEEFADAYGQIQLTIVNTTKYLIQHRDTILELGKAILLLVTTYAAYVAGQKIAWAWSMRQLAVEKLQAAAIAVKNMMLELSVLRHAVLNKTITTSIALQKAFNIVLKLSPWGLILGAITLVVGALLLYNKKLNAAAMTQQKLNNIRYQAQRKVEEERIKIEALTKKIHDNTRSLDERKAAIAELQKIVPDYTAKLSKEGKVYDENTLALTRYLDKLKEKALAEATQEAVKDLQKQRIDLILEQTKLEDQLKKMKEEQAEFYKKNNGRRQTSSGPVAPTNMYAAMGNAANLKVLAGQLDDVNKKIKNVETTINNIDEDLAKKLRGNAGTDDNKKGTIAEAIENITQKIEALKAKRLTIKVGDISALKKIDRQIAALEKRKQFLENTFEDKKTTEKAGKQNKTAFGNSRKQKIDNLQQTYNQELNLLKQQFITRQITQEQYDNKALTLQIAHAAKILAIEEKYTQLAKNIRIKDKNEKTAFVIAQQNNELQARQALREKELEAQQKFYQILDTLKEKGLNNEQRQQLEHDIQLATLKANYEAAIDYARKRGEDETAITRAYAQAKEQIETDTEQKTQQQKASILQKYNLINFQQQIDNRKKEIEKDYADGRLSEQEYQQALSNLQQEAEQQRLQIRQQYGIVAQQEIYNAELEQLKQHLDAKKISETEYEDAVRQLKIAHYKETFDYYTNLTAKASSALQDAEMANLDAKYDAEIEAAKNAGKDTTELEKKKANEKLKIQKKYADVDFAIKASQIIADTAVAVMKALSSLGPLAGPIAAALMTVTGAAQLATANAERQKIKKLTLNGAANTGTGGTRVATGLETGGSIDVEREQDGRRFHAAYEPGKRGFINRPTVIVGEGPYGQSREWVASNAAIENPTVAPIIDIIDRAQRAGNIRTLDMNKLLLQQTAGRATGGSISNTPNSIPIQNNETGNPFMQRLLQVLDKISSEGIPASVALNEIEQKQQLRDKARRFAAK</sequence>
<dbReference type="GO" id="GO:0051880">
    <property type="term" value="F:G-quadruplex DNA binding"/>
    <property type="evidence" value="ECO:0007669"/>
    <property type="project" value="TreeGrafter"/>
</dbReference>
<accession>E0NSS4</accession>
<dbReference type="eggNOG" id="COG1196">
    <property type="taxonomic scope" value="Bacteria"/>
</dbReference>
<dbReference type="EMBL" id="AEEI01000043">
    <property type="protein sequence ID" value="EFM01788.1"/>
    <property type="molecule type" value="Genomic_DNA"/>
</dbReference>
<evidence type="ECO:0008006" key="4">
    <source>
        <dbReference type="Google" id="ProtNLM"/>
    </source>
</evidence>
<reference evidence="2" key="1">
    <citation type="submission" date="2010-07" db="EMBL/GenBank/DDBJ databases">
        <authorList>
            <person name="Muzny D."/>
            <person name="Qin X."/>
            <person name="Deng J."/>
            <person name="Jiang H."/>
            <person name="Liu Y."/>
            <person name="Qu J."/>
            <person name="Song X.-Z."/>
            <person name="Zhang L."/>
            <person name="Thornton R."/>
            <person name="Coyle M."/>
            <person name="Francisco L."/>
            <person name="Jackson L."/>
            <person name="Javaid M."/>
            <person name="Korchina V."/>
            <person name="Kovar C."/>
            <person name="Mata R."/>
            <person name="Mathew T."/>
            <person name="Ngo R."/>
            <person name="Nguyen L."/>
            <person name="Nguyen N."/>
            <person name="Okwuonu G."/>
            <person name="Ongeri F."/>
            <person name="Pham C."/>
            <person name="Simmons D."/>
            <person name="Wilczek-Boney K."/>
            <person name="Hale W."/>
            <person name="Jakkamsetti A."/>
            <person name="Pham P."/>
            <person name="Ruth R."/>
            <person name="San Lucas F."/>
            <person name="Warren J."/>
            <person name="Zhang J."/>
            <person name="Zhao Z."/>
            <person name="Zhou C."/>
            <person name="Zhu D."/>
            <person name="Lee S."/>
            <person name="Bess C."/>
            <person name="Blankenburg K."/>
            <person name="Forbes L."/>
            <person name="Fu Q."/>
            <person name="Gubbala S."/>
            <person name="Hirani K."/>
            <person name="Jayaseelan J.C."/>
            <person name="Lara F."/>
            <person name="Munidasa M."/>
            <person name="Palculict T."/>
            <person name="Patil S."/>
            <person name="Pu L.-L."/>
            <person name="Saada N."/>
            <person name="Tang L."/>
            <person name="Weissenberger G."/>
            <person name="Zhu Y."/>
            <person name="Hemphill L."/>
            <person name="Shang Y."/>
            <person name="Youmans B."/>
            <person name="Ayvaz T."/>
            <person name="Ross M."/>
            <person name="Santibanez J."/>
            <person name="Aqrawi P."/>
            <person name="Gross S."/>
            <person name="Joshi V."/>
            <person name="Fowler G."/>
            <person name="Nazareth L."/>
            <person name="Reid J."/>
            <person name="Worley K."/>
            <person name="Petrosino J."/>
            <person name="Highlander S."/>
            <person name="Gibbs R."/>
        </authorList>
    </citation>
    <scope>NUCLEOTIDE SEQUENCE [LARGE SCALE GENOMIC DNA]</scope>
    <source>
        <strain evidence="2">DSM 16973</strain>
    </source>
</reference>
<dbReference type="PANTHER" id="PTHR18867:SF12">
    <property type="entry name" value="DNA REPAIR PROTEIN RAD50"/>
    <property type="match status" value="1"/>
</dbReference>
<dbReference type="GO" id="GO:0007004">
    <property type="term" value="P:telomere maintenance via telomerase"/>
    <property type="evidence" value="ECO:0007669"/>
    <property type="project" value="TreeGrafter"/>
</dbReference>
<feature type="coiled-coil region" evidence="1">
    <location>
        <begin position="639"/>
        <end position="666"/>
    </location>
</feature>
<dbReference type="Proteomes" id="UP000004394">
    <property type="component" value="Unassembled WGS sequence"/>
</dbReference>
<evidence type="ECO:0000313" key="2">
    <source>
        <dbReference type="EMBL" id="EFM01788.1"/>
    </source>
</evidence>
<name>E0NSS4_9BACT</name>
<dbReference type="STRING" id="862515.HMPREF0658_1276"/>
<dbReference type="GO" id="GO:0006302">
    <property type="term" value="P:double-strand break repair"/>
    <property type="evidence" value="ECO:0007669"/>
    <property type="project" value="TreeGrafter"/>
</dbReference>
<feature type="coiled-coil region" evidence="1">
    <location>
        <begin position="564"/>
        <end position="612"/>
    </location>
</feature>
<keyword evidence="1" id="KW-0175">Coiled coil</keyword>
<dbReference type="GO" id="GO:0043047">
    <property type="term" value="F:single-stranded telomeric DNA binding"/>
    <property type="evidence" value="ECO:0007669"/>
    <property type="project" value="TreeGrafter"/>
</dbReference>
<dbReference type="PANTHER" id="PTHR18867">
    <property type="entry name" value="RAD50"/>
    <property type="match status" value="1"/>
</dbReference>
<feature type="coiled-coil region" evidence="1">
    <location>
        <begin position="96"/>
        <end position="149"/>
    </location>
</feature>
<feature type="coiled-coil region" evidence="1">
    <location>
        <begin position="19"/>
        <end position="46"/>
    </location>
</feature>
<dbReference type="GO" id="GO:0000722">
    <property type="term" value="P:telomere maintenance via recombination"/>
    <property type="evidence" value="ECO:0007669"/>
    <property type="project" value="TreeGrafter"/>
</dbReference>
<dbReference type="GO" id="GO:0003691">
    <property type="term" value="F:double-stranded telomeric DNA binding"/>
    <property type="evidence" value="ECO:0007669"/>
    <property type="project" value="TreeGrafter"/>
</dbReference>
<proteinExistence type="predicted"/>
<comment type="caution">
    <text evidence="2">The sequence shown here is derived from an EMBL/GenBank/DDBJ whole genome shotgun (WGS) entry which is preliminary data.</text>
</comment>
<evidence type="ECO:0000256" key="1">
    <source>
        <dbReference type="SAM" id="Coils"/>
    </source>
</evidence>
<keyword evidence="3" id="KW-1185">Reference proteome</keyword>
<feature type="coiled-coil region" evidence="1">
    <location>
        <begin position="714"/>
        <end position="777"/>
    </location>
</feature>
<organism evidence="2 3">
    <name type="scientific">Hoylesella marshii DSM 16973 = JCM 13450</name>
    <dbReference type="NCBI Taxonomy" id="862515"/>
    <lineage>
        <taxon>Bacteria</taxon>
        <taxon>Pseudomonadati</taxon>
        <taxon>Bacteroidota</taxon>
        <taxon>Bacteroidia</taxon>
        <taxon>Bacteroidales</taxon>
        <taxon>Prevotellaceae</taxon>
        <taxon>Hoylesella</taxon>
    </lineage>
</organism>
<protein>
    <recommendedName>
        <fullName evidence="4">Phage tail tape measure protein, TP901 family</fullName>
    </recommendedName>
</protein>
<dbReference type="RefSeq" id="WP_006949296.1">
    <property type="nucleotide sequence ID" value="NZ_GL397214.1"/>
</dbReference>
<dbReference type="BioCyc" id="PMAR862515-HMP:GMOO-1299-MONOMER"/>
<evidence type="ECO:0000313" key="3">
    <source>
        <dbReference type="Proteomes" id="UP000004394"/>
    </source>
</evidence>
<dbReference type="HOGENOM" id="CLU_258765_0_0_10"/>
<gene>
    <name evidence="2" type="ORF">HMPREF0658_1276</name>
</gene>
<dbReference type="eggNOG" id="COG5283">
    <property type="taxonomic scope" value="Bacteria"/>
</dbReference>